<protein>
    <submittedName>
        <fullName evidence="1">Uncharacterized protein</fullName>
    </submittedName>
</protein>
<evidence type="ECO:0000313" key="2">
    <source>
        <dbReference type="Proteomes" id="UP001356170"/>
    </source>
</evidence>
<accession>A0ABU7UXT0</accession>
<dbReference type="Proteomes" id="UP001356170">
    <property type="component" value="Unassembled WGS sequence"/>
</dbReference>
<proteinExistence type="predicted"/>
<keyword evidence="2" id="KW-1185">Reference proteome</keyword>
<dbReference type="EMBL" id="JAZHBO010000001">
    <property type="protein sequence ID" value="MEF2155366.1"/>
    <property type="molecule type" value="Genomic_DNA"/>
</dbReference>
<evidence type="ECO:0000313" key="1">
    <source>
        <dbReference type="EMBL" id="MEF2155366.1"/>
    </source>
</evidence>
<sequence length="167" mass="18597">MQLAIIGSDHRPDIRSGCKRGALALICALACVVGTVSAAETWARLATLNDGGIVELETSNVRPQRHLGLSDYVASQMPTHWSSIVRYTWPTDRVQDGVSIRSVRVKLLWICESPMKVAQWRFWAFDSKGNEVIDKGMDFEMDDSPSFRQVSGDDEQLGKRVCSIAKK</sequence>
<reference evidence="1 2" key="1">
    <citation type="submission" date="2024-01" db="EMBL/GenBank/DDBJ databases">
        <title>Novel species of the genus Luteimonas isolated from rivers.</title>
        <authorList>
            <person name="Lu H."/>
        </authorList>
    </citation>
    <scope>NUCLEOTIDE SEQUENCE [LARGE SCALE GENOMIC DNA]</scope>
    <source>
        <strain evidence="1 2">FXH3W</strain>
    </source>
</reference>
<dbReference type="RefSeq" id="WP_331703422.1">
    <property type="nucleotide sequence ID" value="NZ_JAZHBO010000001.1"/>
</dbReference>
<comment type="caution">
    <text evidence="1">The sequence shown here is derived from an EMBL/GenBank/DDBJ whole genome shotgun (WGS) entry which is preliminary data.</text>
</comment>
<name>A0ABU7UXT0_9GAMM</name>
<organism evidence="1 2">
    <name type="scientific">Aquilutibacter rugosus</name>
    <dbReference type="NCBI Taxonomy" id="3115820"/>
    <lineage>
        <taxon>Bacteria</taxon>
        <taxon>Pseudomonadati</taxon>
        <taxon>Pseudomonadota</taxon>
        <taxon>Gammaproteobacteria</taxon>
        <taxon>Lysobacterales</taxon>
        <taxon>Lysobacteraceae</taxon>
        <taxon>Aquilutibacter</taxon>
    </lineage>
</organism>
<gene>
    <name evidence="1" type="ORF">V3390_03850</name>
</gene>